<dbReference type="SUPFAM" id="SSF53383">
    <property type="entry name" value="PLP-dependent transferases"/>
    <property type="match status" value="1"/>
</dbReference>
<dbReference type="InterPro" id="IPR015421">
    <property type="entry name" value="PyrdxlP-dep_Trfase_major"/>
</dbReference>
<gene>
    <name evidence="6" type="ORF">SK069_03140</name>
</gene>
<dbReference type="Pfam" id="PF00155">
    <property type="entry name" value="Aminotran_1_2"/>
    <property type="match status" value="1"/>
</dbReference>
<dbReference type="CDD" id="cd00609">
    <property type="entry name" value="AAT_like"/>
    <property type="match status" value="1"/>
</dbReference>
<accession>A0ABU4VFG7</accession>
<evidence type="ECO:0000256" key="1">
    <source>
        <dbReference type="ARBA" id="ARBA00001933"/>
    </source>
</evidence>
<reference evidence="6 7" key="1">
    <citation type="submission" date="2023-11" db="EMBL/GenBank/DDBJ databases">
        <authorList>
            <person name="Xu M."/>
            <person name="Jiang T."/>
        </authorList>
    </citation>
    <scope>NUCLEOTIDE SEQUENCE [LARGE SCALE GENOMIC DNA]</scope>
    <source>
        <strain evidence="6 7">SD</strain>
    </source>
</reference>
<evidence type="ECO:0000256" key="4">
    <source>
        <dbReference type="ARBA" id="ARBA00022898"/>
    </source>
</evidence>
<dbReference type="Gene3D" id="3.40.640.10">
    <property type="entry name" value="Type I PLP-dependent aspartate aminotransferase-like (Major domain)"/>
    <property type="match status" value="1"/>
</dbReference>
<dbReference type="Gene3D" id="3.90.1150.10">
    <property type="entry name" value="Aspartate Aminotransferase, domain 1"/>
    <property type="match status" value="1"/>
</dbReference>
<dbReference type="PANTHER" id="PTHR43807:SF20">
    <property type="entry name" value="FI04487P"/>
    <property type="match status" value="1"/>
</dbReference>
<dbReference type="RefSeq" id="WP_319953093.1">
    <property type="nucleotide sequence ID" value="NZ_JAXAVX010000001.1"/>
</dbReference>
<proteinExistence type="predicted"/>
<evidence type="ECO:0000313" key="6">
    <source>
        <dbReference type="EMBL" id="MDX8150576.1"/>
    </source>
</evidence>
<evidence type="ECO:0000256" key="2">
    <source>
        <dbReference type="ARBA" id="ARBA00022576"/>
    </source>
</evidence>
<name>A0ABU4VFG7_9ACTN</name>
<dbReference type="InterPro" id="IPR015424">
    <property type="entry name" value="PyrdxlP-dep_Trfase"/>
</dbReference>
<dbReference type="InterPro" id="IPR051326">
    <property type="entry name" value="Kynurenine-oxoglutarate_AT"/>
</dbReference>
<dbReference type="PANTHER" id="PTHR43807">
    <property type="entry name" value="FI04487P"/>
    <property type="match status" value="1"/>
</dbReference>
<feature type="domain" description="Aminotransferase class I/classII large" evidence="5">
    <location>
        <begin position="34"/>
        <end position="400"/>
    </location>
</feature>
<dbReference type="InterPro" id="IPR004839">
    <property type="entry name" value="Aminotransferase_I/II_large"/>
</dbReference>
<dbReference type="Proteomes" id="UP001277761">
    <property type="component" value="Unassembled WGS sequence"/>
</dbReference>
<dbReference type="GO" id="GO:0008483">
    <property type="term" value="F:transaminase activity"/>
    <property type="evidence" value="ECO:0007669"/>
    <property type="project" value="UniProtKB-KW"/>
</dbReference>
<evidence type="ECO:0000259" key="5">
    <source>
        <dbReference type="Pfam" id="PF00155"/>
    </source>
</evidence>
<evidence type="ECO:0000313" key="7">
    <source>
        <dbReference type="Proteomes" id="UP001277761"/>
    </source>
</evidence>
<evidence type="ECO:0000256" key="3">
    <source>
        <dbReference type="ARBA" id="ARBA00022679"/>
    </source>
</evidence>
<dbReference type="EC" id="2.6.1.-" evidence="6"/>
<keyword evidence="2 6" id="KW-0032">Aminotransferase</keyword>
<dbReference type="InterPro" id="IPR015422">
    <property type="entry name" value="PyrdxlP-dep_Trfase_small"/>
</dbReference>
<dbReference type="NCBIfam" id="NF005855">
    <property type="entry name" value="PRK07777.1"/>
    <property type="match status" value="1"/>
</dbReference>
<keyword evidence="4" id="KW-0663">Pyridoxal phosphate</keyword>
<comment type="caution">
    <text evidence="6">The sequence shown here is derived from an EMBL/GenBank/DDBJ whole genome shotgun (WGS) entry which is preliminary data.</text>
</comment>
<comment type="cofactor">
    <cofactor evidence="1">
        <name>pyridoxal 5'-phosphate</name>
        <dbReference type="ChEBI" id="CHEBI:597326"/>
    </cofactor>
</comment>
<keyword evidence="3 6" id="KW-0808">Transferase</keyword>
<dbReference type="EMBL" id="JAXAVX010000001">
    <property type="protein sequence ID" value="MDX8150576.1"/>
    <property type="molecule type" value="Genomic_DNA"/>
</dbReference>
<protein>
    <submittedName>
        <fullName evidence="6">Pyridoxal phosphate-dependent aminotransferase</fullName>
        <ecNumber evidence="6">2.6.1.-</ecNumber>
    </submittedName>
</protein>
<keyword evidence="7" id="KW-1185">Reference proteome</keyword>
<organism evidence="6 7">
    <name type="scientific">Patulibacter brassicae</name>
    <dbReference type="NCBI Taxonomy" id="1705717"/>
    <lineage>
        <taxon>Bacteria</taxon>
        <taxon>Bacillati</taxon>
        <taxon>Actinomycetota</taxon>
        <taxon>Thermoleophilia</taxon>
        <taxon>Solirubrobacterales</taxon>
        <taxon>Patulibacteraceae</taxon>
        <taxon>Patulibacter</taxon>
    </lineage>
</organism>
<sequence>MVDSVPRPRLAQRLQGLGTSIFVEMTQLAQRTGAINLGQGFPDLDGPVELLELAARALREGPNQYEPARGRPELREAVAAHQSRFYGLALDPDTQVQATVGATEALAAAFLGLCEPGDAVVAFEPYYDCYAACIAMAGGVRRPVTLRAPGFAFDLEQLRAAVSGGAQGDASGGVPGGGAPARLLVLNSPHNPTGKVFTRDELTEIAALCVEHDLIAICDEVYEHQAFDGEHLPLATFPGMAERTITIGSAGKTFAVTGWKVGWASGPAELVDAIAAAKQFLTFSGHGPLQHAVAHGLGYEASFFTDAATALAGKRDRLQDGLRAAGLEVLPSAGTYFVTVDVRSVGEEDGLRFCRELPERCGVVAVPTAGFYDDPSAGRSLVRFAFCKQDAVLDEAAERLASLRG</sequence>